<keyword evidence="3" id="KW-1185">Reference proteome</keyword>
<gene>
    <name evidence="2" type="ORF">SAMN05920897_11683</name>
</gene>
<dbReference type="Pfam" id="PF13487">
    <property type="entry name" value="HD_5"/>
    <property type="match status" value="1"/>
</dbReference>
<dbReference type="OrthoDB" id="9781505at2"/>
<reference evidence="2 3" key="1">
    <citation type="submission" date="2017-01" db="EMBL/GenBank/DDBJ databases">
        <authorList>
            <person name="Mah S.A."/>
            <person name="Swanson W.J."/>
            <person name="Moy G.W."/>
            <person name="Vacquier V.D."/>
        </authorList>
    </citation>
    <scope>NUCLEOTIDE SEQUENCE [LARGE SCALE GENOMIC DNA]</scope>
    <source>
        <strain evidence="2 3">ASpG1</strain>
    </source>
</reference>
<evidence type="ECO:0000313" key="3">
    <source>
        <dbReference type="Proteomes" id="UP000186400"/>
    </source>
</evidence>
<accession>A0A1N6W4L8</accession>
<dbReference type="CDD" id="cd00077">
    <property type="entry name" value="HDc"/>
    <property type="match status" value="1"/>
</dbReference>
<evidence type="ECO:0000313" key="2">
    <source>
        <dbReference type="EMBL" id="SIQ85059.1"/>
    </source>
</evidence>
<dbReference type="STRING" id="159291.SAMN05920897_11683"/>
<organism evidence="2 3">
    <name type="scientific">Alkalispirochaeta americana</name>
    <dbReference type="NCBI Taxonomy" id="159291"/>
    <lineage>
        <taxon>Bacteria</taxon>
        <taxon>Pseudomonadati</taxon>
        <taxon>Spirochaetota</taxon>
        <taxon>Spirochaetia</taxon>
        <taxon>Spirochaetales</taxon>
        <taxon>Spirochaetaceae</taxon>
        <taxon>Alkalispirochaeta</taxon>
    </lineage>
</organism>
<dbReference type="PROSITE" id="PS51832">
    <property type="entry name" value="HD_GYP"/>
    <property type="match status" value="1"/>
</dbReference>
<dbReference type="AlphaFoldDB" id="A0A1N6W4L8"/>
<protein>
    <submittedName>
        <fullName evidence="2">HD-GYP domain, c-di-GMP phosphodiesterase class II (Or its inactivated variant)</fullName>
    </submittedName>
</protein>
<dbReference type="SUPFAM" id="SSF109604">
    <property type="entry name" value="HD-domain/PDEase-like"/>
    <property type="match status" value="1"/>
</dbReference>
<proteinExistence type="predicted"/>
<sequence>MKTIATSQLSEGLYITREAFLDEKYILLSPEIPLDASLLERLEQWHFQEIQSEGELAETPALGNAGPVAMEDAPLAAIDHGRRDGREMGKAQKKYVAHLHFAEQLFGHYLQNGILQTNQIHEKIKLLLEDLRNQKQYLLRIPELGGVTVNYIVDHAVKTAIVAMATGSSMKLPPHRLIELGTVGLLHEIGMIRLPSQLYMSNRELNPREKKAISTHPVLGFKILRQFDFPLQICLGVLECRENVDGSGYPRNLPANKISIYGKIMNAASTFAAMASPRPYRPAIDGHTIMKTLLTGVNTSYDNTVLQAMIGTFSLFPYGTYVQLASGHRAIVIDITPGKARAPKVQILTDPKGTIVREQPVTETETEQYAVTGVLSHQEVTRLKNAL</sequence>
<dbReference type="PANTHER" id="PTHR43155:SF2">
    <property type="entry name" value="CYCLIC DI-GMP PHOSPHODIESTERASE PA4108"/>
    <property type="match status" value="1"/>
</dbReference>
<dbReference type="InterPro" id="IPR037522">
    <property type="entry name" value="HD_GYP_dom"/>
</dbReference>
<name>A0A1N6W4L8_9SPIO</name>
<feature type="domain" description="HD-GYP" evidence="1">
    <location>
        <begin position="130"/>
        <end position="325"/>
    </location>
</feature>
<dbReference type="RefSeq" id="WP_076489559.1">
    <property type="nucleotide sequence ID" value="NZ_FTMS01000016.1"/>
</dbReference>
<dbReference type="Gene3D" id="1.10.3210.10">
    <property type="entry name" value="Hypothetical protein af1432"/>
    <property type="match status" value="1"/>
</dbReference>
<dbReference type="Proteomes" id="UP000186400">
    <property type="component" value="Unassembled WGS sequence"/>
</dbReference>
<dbReference type="InterPro" id="IPR003607">
    <property type="entry name" value="HD/PDEase_dom"/>
</dbReference>
<dbReference type="PANTHER" id="PTHR43155">
    <property type="entry name" value="CYCLIC DI-GMP PHOSPHODIESTERASE PA4108-RELATED"/>
    <property type="match status" value="1"/>
</dbReference>
<evidence type="ECO:0000259" key="1">
    <source>
        <dbReference type="PROSITE" id="PS51832"/>
    </source>
</evidence>
<dbReference type="EMBL" id="FTMS01000016">
    <property type="protein sequence ID" value="SIQ85059.1"/>
    <property type="molecule type" value="Genomic_DNA"/>
</dbReference>